<evidence type="ECO:0000256" key="2">
    <source>
        <dbReference type="SAM" id="MobiDB-lite"/>
    </source>
</evidence>
<dbReference type="InterPro" id="IPR013378">
    <property type="entry name" value="InlB-like_B-rpt"/>
</dbReference>
<dbReference type="Pfam" id="PF09479">
    <property type="entry name" value="Flg_new"/>
    <property type="match status" value="3"/>
</dbReference>
<dbReference type="InterPro" id="IPR027994">
    <property type="entry name" value="WxL_dom"/>
</dbReference>
<sequence>MKLKKEFYLLFCILLFLSGVKVKAEDYRSEIEENFSLFSEELLSKDRVMNESLYYMILVNNEVFYLTEEEFNSFQEEGTDYQMPNELKKSVIESVPKEKRNYSYADRSFSNYFNWNSWQTESQIKASTEEGRRSNNISGNNWSTNFFAEFELMQLNATKPIISLIESKYHVVNAQILKNPIYNFSYPVSGNLGYYDLNKTQRTPMIGVPGSANYLNDVLFNGVKRPAIVTKLTNNNNFFFHPNTVGDKVRIDIAYNYSTPAKNGFNDSLKTPLRVITISRTNPQLVKAVHVDNKTGKVIQNVENYGLKKSFNDSVTINNKNFSNYNFKSYDVYRNGEFVSSSNSNTWQGNLTRQKRGIVFKYAPIYTVSFESNGGSRIVNQRVEDSKKATQPINPTYANKKFEGWYEDKGLTKKFDFNQPITGDKVLYAKWTSIHTVSFESNGGSKVTSQKVENNKKATQPTNPTYDNKRFEGWYEDKGLTKKFDFNQLITGDKVLYAKWTSIHTVSFESNGGSKVTSQKVENNKKATQPTNPTYANKKFEGWYEDKGLTKKFDFNQLITGDKVLYAKWRSKILDPIDGKTPVTPIIEDEEKPQNKTQESLRIQYVSDFDFSSVINSYLSIEEISLGDTVKLDDGKVKHVPAFVSVIDDRPGENKGWRLQAKASSFKDSINHEINGAELYLSNLNFSKNLTNAPLIENETVNLSNSVTSLISQKAGTHEEKSWSLAFGELTKENKTSGVSLKIPSGTQKNNEEYFSVIDWQLVPLID</sequence>
<comment type="subcellular location">
    <subcellularLocation>
        <location evidence="1">Cell envelope</location>
    </subcellularLocation>
</comment>
<dbReference type="InterPro" id="IPR042229">
    <property type="entry name" value="Listeria/Bacterioides_rpt_sf"/>
</dbReference>
<evidence type="ECO:0000313" key="4">
    <source>
        <dbReference type="EMBL" id="RSU13593.1"/>
    </source>
</evidence>
<protein>
    <recommendedName>
        <fullName evidence="3">WxL domain-containing protein</fullName>
    </recommendedName>
</protein>
<keyword evidence="5" id="KW-1185">Reference proteome</keyword>
<accession>A0A430AZS0</accession>
<evidence type="ECO:0000256" key="1">
    <source>
        <dbReference type="ARBA" id="ARBA00004196"/>
    </source>
</evidence>
<organism evidence="4 5">
    <name type="scientific">Vagococcus carniphilus</name>
    <dbReference type="NCBI Taxonomy" id="218144"/>
    <lineage>
        <taxon>Bacteria</taxon>
        <taxon>Bacillati</taxon>
        <taxon>Bacillota</taxon>
        <taxon>Bacilli</taxon>
        <taxon>Lactobacillales</taxon>
        <taxon>Enterococcaceae</taxon>
        <taxon>Vagococcus</taxon>
    </lineage>
</organism>
<dbReference type="Gene3D" id="2.60.40.4270">
    <property type="entry name" value="Listeria-Bacteroides repeat domain"/>
    <property type="match status" value="3"/>
</dbReference>
<dbReference type="EMBL" id="NGKB01000008">
    <property type="protein sequence ID" value="RSU13593.1"/>
    <property type="molecule type" value="Genomic_DNA"/>
</dbReference>
<dbReference type="RefSeq" id="WP_126794283.1">
    <property type="nucleotide sequence ID" value="NZ_CP060720.1"/>
</dbReference>
<feature type="region of interest" description="Disordered" evidence="2">
    <location>
        <begin position="443"/>
        <end position="465"/>
    </location>
</feature>
<gene>
    <name evidence="4" type="ORF">CBF28_08885</name>
</gene>
<feature type="region of interest" description="Disordered" evidence="2">
    <location>
        <begin position="513"/>
        <end position="533"/>
    </location>
</feature>
<dbReference type="Pfam" id="PF13731">
    <property type="entry name" value="WxL"/>
    <property type="match status" value="1"/>
</dbReference>
<evidence type="ECO:0000259" key="3">
    <source>
        <dbReference type="Pfam" id="PF13731"/>
    </source>
</evidence>
<name>A0A430AZS0_9ENTE</name>
<comment type="caution">
    <text evidence="4">The sequence shown here is derived from an EMBL/GenBank/DDBJ whole genome shotgun (WGS) entry which is preliminary data.</text>
</comment>
<dbReference type="NCBIfam" id="TIGR02543">
    <property type="entry name" value="List_Bact_rpt"/>
    <property type="match status" value="3"/>
</dbReference>
<dbReference type="GO" id="GO:0030313">
    <property type="term" value="C:cell envelope"/>
    <property type="evidence" value="ECO:0007669"/>
    <property type="project" value="UniProtKB-SubCell"/>
</dbReference>
<dbReference type="AlphaFoldDB" id="A0A430AZS0"/>
<dbReference type="GeneID" id="95581923"/>
<feature type="domain" description="WxL" evidence="3">
    <location>
        <begin position="573"/>
        <end position="762"/>
    </location>
</feature>
<proteinExistence type="predicted"/>
<reference evidence="4 5" key="1">
    <citation type="submission" date="2017-05" db="EMBL/GenBank/DDBJ databases">
        <title>Vagococcus spp. assemblies.</title>
        <authorList>
            <person name="Gulvik C.A."/>
        </authorList>
    </citation>
    <scope>NUCLEOTIDE SEQUENCE [LARGE SCALE GENOMIC DNA]</scope>
    <source>
        <strain evidence="4 5">SS1714</strain>
    </source>
</reference>
<dbReference type="OrthoDB" id="2189111at2"/>
<dbReference type="Proteomes" id="UP000288028">
    <property type="component" value="Unassembled WGS sequence"/>
</dbReference>
<evidence type="ECO:0000313" key="5">
    <source>
        <dbReference type="Proteomes" id="UP000288028"/>
    </source>
</evidence>